<gene>
    <name evidence="6 8" type="primary">ruvA</name>
    <name evidence="8" type="ORF">G3O08_16680</name>
</gene>
<comment type="subunit">
    <text evidence="6">Homotetramer. Forms an RuvA(8)-RuvB(12)-Holliday junction (HJ) complex. HJ DNA is sandwiched between 2 RuvA tetramers; dsDNA enters through RuvA and exits via RuvB. An RuvB hexamer assembles on each DNA strand where it exits the tetramer. Each RuvB hexamer is contacted by two RuvA subunits (via domain III) on 2 adjacent RuvB subunits; this complex drives branch migration. In the full resolvosome a probable DNA-RuvA(4)-RuvB(12)-RuvC(2) complex forms which resolves the HJ.</text>
</comment>
<dbReference type="InterPro" id="IPR010994">
    <property type="entry name" value="RuvA_2-like"/>
</dbReference>
<keyword evidence="3 6" id="KW-0238">DNA-binding</keyword>
<sequence length="194" mass="21214">MIEYIEGELVQRTPTFGVIETSGIGYIFQTTLNTFESLNGKKRVKIFIHTSIREDAHVLFGFSHELERAMFRSLISVSGIGPASAVAALSSYKPAELQTAILHGDVASLKKIKGIGAKSAERIIVDLKDKMGGGDANFDIFGAQSNTLRSEALRALRNLGFDQRKAQTVVDKVLESNDESISIENLIKQSLKSL</sequence>
<dbReference type="InterPro" id="IPR012340">
    <property type="entry name" value="NA-bd_OB-fold"/>
</dbReference>
<dbReference type="Pfam" id="PF01330">
    <property type="entry name" value="RuvA_N"/>
    <property type="match status" value="1"/>
</dbReference>
<reference evidence="8 9" key="1">
    <citation type="submission" date="2020-02" db="EMBL/GenBank/DDBJ databases">
        <title>Out from the shadows clarifying the taxonomy of the family Cryomorphaceae and related taxa by utilizing the GTDB taxonomic framework.</title>
        <authorList>
            <person name="Bowman J.P."/>
        </authorList>
    </citation>
    <scope>NUCLEOTIDE SEQUENCE [LARGE SCALE GENOMIC DNA]</scope>
    <source>
        <strain evidence="8 9">QSSC 1-22</strain>
    </source>
</reference>
<dbReference type="Pfam" id="PF14520">
    <property type="entry name" value="HHH_5"/>
    <property type="match status" value="1"/>
</dbReference>
<dbReference type="NCBIfam" id="TIGR00084">
    <property type="entry name" value="ruvA"/>
    <property type="match status" value="1"/>
</dbReference>
<dbReference type="InterPro" id="IPR011114">
    <property type="entry name" value="RuvA_C"/>
</dbReference>
<accession>A0A7K3WUB1</accession>
<dbReference type="CDD" id="cd14332">
    <property type="entry name" value="UBA_RuvA_C"/>
    <property type="match status" value="1"/>
</dbReference>
<comment type="function">
    <text evidence="6">The RuvA-RuvB-RuvC complex processes Holliday junction (HJ) DNA during genetic recombination and DNA repair, while the RuvA-RuvB complex plays an important role in the rescue of blocked DNA replication forks via replication fork reversal (RFR). RuvA specifically binds to HJ cruciform DNA, conferring on it an open structure. The RuvB hexamer acts as an ATP-dependent pump, pulling dsDNA into and through the RuvAB complex. HJ branch migration allows RuvC to scan DNA until it finds its consensus sequence, where it cleaves and resolves the cruciform DNA.</text>
</comment>
<dbReference type="GO" id="GO:0048476">
    <property type="term" value="C:Holliday junction resolvase complex"/>
    <property type="evidence" value="ECO:0007669"/>
    <property type="project" value="UniProtKB-UniRule"/>
</dbReference>
<feature type="domain" description="Helix-hairpin-helix DNA-binding motif class 1" evidence="7">
    <location>
        <begin position="72"/>
        <end position="91"/>
    </location>
</feature>
<dbReference type="AlphaFoldDB" id="A0A7K3WUB1"/>
<comment type="subcellular location">
    <subcellularLocation>
        <location evidence="6">Cytoplasm</location>
    </subcellularLocation>
</comment>
<dbReference type="HAMAP" id="MF_00031">
    <property type="entry name" value="DNA_HJ_migration_RuvA"/>
    <property type="match status" value="1"/>
</dbReference>
<evidence type="ECO:0000313" key="8">
    <source>
        <dbReference type="EMBL" id="NEN25138.1"/>
    </source>
</evidence>
<dbReference type="SMART" id="SM00278">
    <property type="entry name" value="HhH1"/>
    <property type="match status" value="2"/>
</dbReference>
<dbReference type="InterPro" id="IPR036267">
    <property type="entry name" value="RuvA_C_sf"/>
</dbReference>
<dbReference type="GO" id="GO:0005737">
    <property type="term" value="C:cytoplasm"/>
    <property type="evidence" value="ECO:0007669"/>
    <property type="project" value="UniProtKB-SubCell"/>
</dbReference>
<dbReference type="SUPFAM" id="SSF47781">
    <property type="entry name" value="RuvA domain 2-like"/>
    <property type="match status" value="1"/>
</dbReference>
<keyword evidence="9" id="KW-1185">Reference proteome</keyword>
<evidence type="ECO:0000256" key="4">
    <source>
        <dbReference type="ARBA" id="ARBA00023172"/>
    </source>
</evidence>
<dbReference type="Gene3D" id="1.10.150.20">
    <property type="entry name" value="5' to 3' exonuclease, C-terminal subdomain"/>
    <property type="match status" value="1"/>
</dbReference>
<comment type="caution">
    <text evidence="8">The sequence shown here is derived from an EMBL/GenBank/DDBJ whole genome shotgun (WGS) entry which is preliminary data.</text>
</comment>
<comment type="domain">
    <text evidence="6">Has three domains with a flexible linker between the domains II and III and assumes an 'L' shape. Domain III is highly mobile and contacts RuvB.</text>
</comment>
<proteinExistence type="inferred from homology"/>
<feature type="domain" description="Helix-hairpin-helix DNA-binding motif class 1" evidence="7">
    <location>
        <begin position="107"/>
        <end position="126"/>
    </location>
</feature>
<dbReference type="Gene3D" id="1.10.8.10">
    <property type="entry name" value="DNA helicase RuvA subunit, C-terminal domain"/>
    <property type="match status" value="1"/>
</dbReference>
<evidence type="ECO:0000256" key="5">
    <source>
        <dbReference type="ARBA" id="ARBA00023204"/>
    </source>
</evidence>
<comment type="caution">
    <text evidence="6">Lacks conserved residue(s) required for the propagation of feature annotation.</text>
</comment>
<keyword evidence="4 6" id="KW-0233">DNA recombination</keyword>
<dbReference type="Proteomes" id="UP000486602">
    <property type="component" value="Unassembled WGS sequence"/>
</dbReference>
<dbReference type="EMBL" id="JAAGVY010000042">
    <property type="protein sequence ID" value="NEN25138.1"/>
    <property type="molecule type" value="Genomic_DNA"/>
</dbReference>
<keyword evidence="5 6" id="KW-0234">DNA repair</keyword>
<name>A0A7K3WUB1_9FLAO</name>
<organism evidence="8 9">
    <name type="scientific">Cryomorpha ignava</name>
    <dbReference type="NCBI Taxonomy" id="101383"/>
    <lineage>
        <taxon>Bacteria</taxon>
        <taxon>Pseudomonadati</taxon>
        <taxon>Bacteroidota</taxon>
        <taxon>Flavobacteriia</taxon>
        <taxon>Flavobacteriales</taxon>
        <taxon>Cryomorphaceae</taxon>
        <taxon>Cryomorpha</taxon>
    </lineage>
</organism>
<dbReference type="Gene3D" id="2.40.50.140">
    <property type="entry name" value="Nucleic acid-binding proteins"/>
    <property type="match status" value="1"/>
</dbReference>
<comment type="similarity">
    <text evidence="6">Belongs to the RuvA family.</text>
</comment>
<protein>
    <recommendedName>
        <fullName evidence="6">Holliday junction branch migration complex subunit RuvA</fullName>
    </recommendedName>
</protein>
<evidence type="ECO:0000256" key="6">
    <source>
        <dbReference type="HAMAP-Rule" id="MF_00031"/>
    </source>
</evidence>
<dbReference type="SUPFAM" id="SSF50249">
    <property type="entry name" value="Nucleic acid-binding proteins"/>
    <property type="match status" value="1"/>
</dbReference>
<dbReference type="GO" id="GO:0005524">
    <property type="term" value="F:ATP binding"/>
    <property type="evidence" value="ECO:0007669"/>
    <property type="project" value="InterPro"/>
</dbReference>
<evidence type="ECO:0000259" key="7">
    <source>
        <dbReference type="SMART" id="SM00278"/>
    </source>
</evidence>
<dbReference type="GO" id="GO:0009379">
    <property type="term" value="C:Holliday junction helicase complex"/>
    <property type="evidence" value="ECO:0007669"/>
    <property type="project" value="InterPro"/>
</dbReference>
<dbReference type="GO" id="GO:0009378">
    <property type="term" value="F:four-way junction helicase activity"/>
    <property type="evidence" value="ECO:0007669"/>
    <property type="project" value="InterPro"/>
</dbReference>
<feature type="region of interest" description="Domain III" evidence="6">
    <location>
        <begin position="144"/>
        <end position="194"/>
    </location>
</feature>
<dbReference type="RefSeq" id="WP_163286597.1">
    <property type="nucleotide sequence ID" value="NZ_JAAGVY010000042.1"/>
</dbReference>
<evidence type="ECO:0000256" key="1">
    <source>
        <dbReference type="ARBA" id="ARBA00022490"/>
    </source>
</evidence>
<dbReference type="Pfam" id="PF07499">
    <property type="entry name" value="RuvA_C"/>
    <property type="match status" value="1"/>
</dbReference>
<evidence type="ECO:0000256" key="2">
    <source>
        <dbReference type="ARBA" id="ARBA00022763"/>
    </source>
</evidence>
<dbReference type="GO" id="GO:0006281">
    <property type="term" value="P:DNA repair"/>
    <property type="evidence" value="ECO:0007669"/>
    <property type="project" value="UniProtKB-UniRule"/>
</dbReference>
<evidence type="ECO:0000313" key="9">
    <source>
        <dbReference type="Proteomes" id="UP000486602"/>
    </source>
</evidence>
<keyword evidence="2 6" id="KW-0227">DNA damage</keyword>
<dbReference type="InterPro" id="IPR013849">
    <property type="entry name" value="DNA_helicase_Holl-junc_RuvA_I"/>
</dbReference>
<evidence type="ECO:0000256" key="3">
    <source>
        <dbReference type="ARBA" id="ARBA00023125"/>
    </source>
</evidence>
<dbReference type="InterPro" id="IPR000085">
    <property type="entry name" value="RuvA"/>
</dbReference>
<keyword evidence="1 6" id="KW-0963">Cytoplasm</keyword>
<dbReference type="GO" id="GO:0000400">
    <property type="term" value="F:four-way junction DNA binding"/>
    <property type="evidence" value="ECO:0007669"/>
    <property type="project" value="UniProtKB-UniRule"/>
</dbReference>
<dbReference type="InterPro" id="IPR003583">
    <property type="entry name" value="Hlx-hairpin-Hlx_DNA-bd_motif"/>
</dbReference>
<dbReference type="SUPFAM" id="SSF46929">
    <property type="entry name" value="DNA helicase RuvA subunit, C-terminal domain"/>
    <property type="match status" value="1"/>
</dbReference>
<dbReference type="GO" id="GO:0006310">
    <property type="term" value="P:DNA recombination"/>
    <property type="evidence" value="ECO:0007669"/>
    <property type="project" value="UniProtKB-UniRule"/>
</dbReference>